<reference evidence="3" key="2">
    <citation type="submission" date="2015-01" db="EMBL/GenBank/DDBJ databases">
        <title>Evolutionary Origins and Diversification of the Mycorrhizal Mutualists.</title>
        <authorList>
            <consortium name="DOE Joint Genome Institute"/>
            <consortium name="Mycorrhizal Genomics Consortium"/>
            <person name="Kohler A."/>
            <person name="Kuo A."/>
            <person name="Nagy L.G."/>
            <person name="Floudas D."/>
            <person name="Copeland A."/>
            <person name="Barry K.W."/>
            <person name="Cichocki N."/>
            <person name="Veneault-Fourrey C."/>
            <person name="LaButti K."/>
            <person name="Lindquist E.A."/>
            <person name="Lipzen A."/>
            <person name="Lundell T."/>
            <person name="Morin E."/>
            <person name="Murat C."/>
            <person name="Riley R."/>
            <person name="Ohm R."/>
            <person name="Sun H."/>
            <person name="Tunlid A."/>
            <person name="Henrissat B."/>
            <person name="Grigoriev I.V."/>
            <person name="Hibbett D.S."/>
            <person name="Martin F."/>
        </authorList>
    </citation>
    <scope>NUCLEOTIDE SEQUENCE [LARGE SCALE GENOMIC DNA]</scope>
    <source>
        <strain evidence="3">F 1598</strain>
    </source>
</reference>
<feature type="compositionally biased region" description="Polar residues" evidence="1">
    <location>
        <begin position="228"/>
        <end position="257"/>
    </location>
</feature>
<feature type="compositionally biased region" description="Low complexity" evidence="1">
    <location>
        <begin position="348"/>
        <end position="357"/>
    </location>
</feature>
<sequence length="481" mass="52326">MSKPSISIQGGIQASSSPSSSNVSQETRLNTTAKYPQGCPIHIVKFASTTSQPVASSPTSNTDSSRNGPVRRKSTEIIASPPPKEEQIKAPELAKLNIKVRDFAFESTLPPIAPFHRTVYPPVPVQAGPRPLKRPRQDDDPFYDGFSQPVAGPSQPVALGSGRPEGRKSKPLERESTEPADPNQPPLPSRQRGYADLSQYQPASQSQSQSQPTADNSPRTPTRLPPIYTNSQSQNPWTPDYSSQSQPLPQFVFSQESEPYIDTPLVTPNGSLQWPATDIEINSIPESQMDTESQVPAPEILTYSQLGFSPLQSQMDNPSQSRQESISTALPTFRRHSSPLSAPPSSPLPLFSPNASPGPSTELSCPPQSSPSPRSRSPRRPKESVSPSESASLPRYNFRKRHAPPSPPAPSPPAQRTTRLRSRQPPPSSSRPLQFSMQSAHARSKSQSSKDSSRPKSIRKPRSASSPKVDGRRQDDKIIAG</sequence>
<protein>
    <submittedName>
        <fullName evidence="2">Uncharacterized protein</fullName>
    </submittedName>
</protein>
<feature type="region of interest" description="Disordered" evidence="1">
    <location>
        <begin position="1"/>
        <end position="34"/>
    </location>
</feature>
<evidence type="ECO:0000313" key="2">
    <source>
        <dbReference type="EMBL" id="KIM91183.1"/>
    </source>
</evidence>
<reference evidence="2 3" key="1">
    <citation type="submission" date="2014-04" db="EMBL/GenBank/DDBJ databases">
        <authorList>
            <consortium name="DOE Joint Genome Institute"/>
            <person name="Kuo A."/>
            <person name="Tarkka M."/>
            <person name="Buscot F."/>
            <person name="Kohler A."/>
            <person name="Nagy L.G."/>
            <person name="Floudas D."/>
            <person name="Copeland A."/>
            <person name="Barry K.W."/>
            <person name="Cichocki N."/>
            <person name="Veneault-Fourrey C."/>
            <person name="LaButti K."/>
            <person name="Lindquist E.A."/>
            <person name="Lipzen A."/>
            <person name="Lundell T."/>
            <person name="Morin E."/>
            <person name="Murat C."/>
            <person name="Sun H."/>
            <person name="Tunlid A."/>
            <person name="Henrissat B."/>
            <person name="Grigoriev I.V."/>
            <person name="Hibbett D.S."/>
            <person name="Martin F."/>
            <person name="Nordberg H.P."/>
            <person name="Cantor M.N."/>
            <person name="Hua S.X."/>
        </authorList>
    </citation>
    <scope>NUCLEOTIDE SEQUENCE [LARGE SCALE GENOMIC DNA]</scope>
    <source>
        <strain evidence="2 3">F 1598</strain>
    </source>
</reference>
<dbReference type="OrthoDB" id="3232876at2759"/>
<keyword evidence="3" id="KW-1185">Reference proteome</keyword>
<feature type="compositionally biased region" description="Polar residues" evidence="1">
    <location>
        <begin position="50"/>
        <end position="67"/>
    </location>
</feature>
<feature type="compositionally biased region" description="Low complexity" evidence="1">
    <location>
        <begin position="198"/>
        <end position="211"/>
    </location>
</feature>
<feature type="region of interest" description="Disordered" evidence="1">
    <location>
        <begin position="111"/>
        <end position="481"/>
    </location>
</feature>
<feature type="compositionally biased region" description="Polar residues" evidence="1">
    <location>
        <begin position="284"/>
        <end position="294"/>
    </location>
</feature>
<dbReference type="AlphaFoldDB" id="A0A0C3BXD4"/>
<dbReference type="HOGENOM" id="CLU_654099_0_0_1"/>
<dbReference type="InParanoid" id="A0A0C3BXD4"/>
<dbReference type="EMBL" id="KN832972">
    <property type="protein sequence ID" value="KIM91183.1"/>
    <property type="molecule type" value="Genomic_DNA"/>
</dbReference>
<proteinExistence type="predicted"/>
<feature type="compositionally biased region" description="Basic and acidic residues" evidence="1">
    <location>
        <begin position="469"/>
        <end position="481"/>
    </location>
</feature>
<feature type="compositionally biased region" description="Basic and acidic residues" evidence="1">
    <location>
        <begin position="164"/>
        <end position="177"/>
    </location>
</feature>
<feature type="compositionally biased region" description="Pro residues" evidence="1">
    <location>
        <begin position="404"/>
        <end position="413"/>
    </location>
</feature>
<feature type="compositionally biased region" description="Polar residues" evidence="1">
    <location>
        <begin position="22"/>
        <end position="34"/>
    </location>
</feature>
<gene>
    <name evidence="2" type="ORF">PILCRDRAFT_1375</name>
</gene>
<evidence type="ECO:0000313" key="3">
    <source>
        <dbReference type="Proteomes" id="UP000054166"/>
    </source>
</evidence>
<evidence type="ECO:0000256" key="1">
    <source>
        <dbReference type="SAM" id="MobiDB-lite"/>
    </source>
</evidence>
<accession>A0A0C3BXD4</accession>
<feature type="compositionally biased region" description="Polar residues" evidence="1">
    <location>
        <begin position="302"/>
        <end position="330"/>
    </location>
</feature>
<feature type="compositionally biased region" description="Low complexity" evidence="1">
    <location>
        <begin position="1"/>
        <end position="21"/>
    </location>
</feature>
<feature type="region of interest" description="Disordered" evidence="1">
    <location>
        <begin position="50"/>
        <end position="90"/>
    </location>
</feature>
<name>A0A0C3BXD4_PILCF</name>
<organism evidence="2 3">
    <name type="scientific">Piloderma croceum (strain F 1598)</name>
    <dbReference type="NCBI Taxonomy" id="765440"/>
    <lineage>
        <taxon>Eukaryota</taxon>
        <taxon>Fungi</taxon>
        <taxon>Dikarya</taxon>
        <taxon>Basidiomycota</taxon>
        <taxon>Agaricomycotina</taxon>
        <taxon>Agaricomycetes</taxon>
        <taxon>Agaricomycetidae</taxon>
        <taxon>Atheliales</taxon>
        <taxon>Atheliaceae</taxon>
        <taxon>Piloderma</taxon>
    </lineage>
</organism>
<feature type="compositionally biased region" description="Low complexity" evidence="1">
    <location>
        <begin position="364"/>
        <end position="375"/>
    </location>
</feature>
<dbReference type="Proteomes" id="UP000054166">
    <property type="component" value="Unassembled WGS sequence"/>
</dbReference>